<gene>
    <name evidence="1" type="ORF">ACFSGX_16170</name>
</gene>
<evidence type="ECO:0008006" key="3">
    <source>
        <dbReference type="Google" id="ProtNLM"/>
    </source>
</evidence>
<organism evidence="1 2">
    <name type="scientific">Sphingomonas arantia</name>
    <dbReference type="NCBI Taxonomy" id="1460676"/>
    <lineage>
        <taxon>Bacteria</taxon>
        <taxon>Pseudomonadati</taxon>
        <taxon>Pseudomonadota</taxon>
        <taxon>Alphaproteobacteria</taxon>
        <taxon>Sphingomonadales</taxon>
        <taxon>Sphingomonadaceae</taxon>
        <taxon>Sphingomonas</taxon>
    </lineage>
</organism>
<accession>A0ABW4U1X9</accession>
<comment type="caution">
    <text evidence="1">The sequence shown here is derived from an EMBL/GenBank/DDBJ whole genome shotgun (WGS) entry which is preliminary data.</text>
</comment>
<evidence type="ECO:0000313" key="2">
    <source>
        <dbReference type="Proteomes" id="UP001597400"/>
    </source>
</evidence>
<dbReference type="EMBL" id="JBHUGS010000005">
    <property type="protein sequence ID" value="MFD1952311.1"/>
    <property type="molecule type" value="Genomic_DNA"/>
</dbReference>
<proteinExistence type="predicted"/>
<keyword evidence="2" id="KW-1185">Reference proteome</keyword>
<evidence type="ECO:0000313" key="1">
    <source>
        <dbReference type="EMBL" id="MFD1952311.1"/>
    </source>
</evidence>
<dbReference type="Proteomes" id="UP001597400">
    <property type="component" value="Unassembled WGS sequence"/>
</dbReference>
<reference evidence="2" key="1">
    <citation type="journal article" date="2019" name="Int. J. Syst. Evol. Microbiol.">
        <title>The Global Catalogue of Microorganisms (GCM) 10K type strain sequencing project: providing services to taxonomists for standard genome sequencing and annotation.</title>
        <authorList>
            <consortium name="The Broad Institute Genomics Platform"/>
            <consortium name="The Broad Institute Genome Sequencing Center for Infectious Disease"/>
            <person name="Wu L."/>
            <person name="Ma J."/>
        </authorList>
    </citation>
    <scope>NUCLEOTIDE SEQUENCE [LARGE SCALE GENOMIC DNA]</scope>
    <source>
        <strain evidence="2">CGMCC 1.12702</strain>
    </source>
</reference>
<dbReference type="RefSeq" id="WP_380931360.1">
    <property type="nucleotide sequence ID" value="NZ_JBHUGS010000005.1"/>
</dbReference>
<name>A0ABW4U1X9_9SPHN</name>
<protein>
    <recommendedName>
        <fullName evidence="3">CopG family transcriptional regulator</fullName>
    </recommendedName>
</protein>
<sequence>MRQIGIEVDEATLAEIDRYATAHDMDRGTVLRLAVSDLIAEYAAIDRYVQVGLDSLENEPTLSQAEVRDRLADRRRHRIAAE</sequence>